<gene>
    <name evidence="2" type="ORF">EXIGLDRAFT_732646</name>
</gene>
<name>A0A166AZU9_EXIGL</name>
<sequence>MDEVRAPITIERDFTFSQISVAPFPRKRDIVGEDARDDDAASGRPQLTTSNGADREHVRTSARIRFLFRLRAIASSSP</sequence>
<keyword evidence="3" id="KW-1185">Reference proteome</keyword>
<feature type="compositionally biased region" description="Basic and acidic residues" evidence="1">
    <location>
        <begin position="28"/>
        <end position="41"/>
    </location>
</feature>
<evidence type="ECO:0000313" key="3">
    <source>
        <dbReference type="Proteomes" id="UP000077266"/>
    </source>
</evidence>
<dbReference type="InParanoid" id="A0A166AZU9"/>
<dbReference type="AlphaFoldDB" id="A0A166AZU9"/>
<feature type="region of interest" description="Disordered" evidence="1">
    <location>
        <begin position="28"/>
        <end position="56"/>
    </location>
</feature>
<accession>A0A166AZU9</accession>
<protein>
    <submittedName>
        <fullName evidence="2">Uncharacterized protein</fullName>
    </submittedName>
</protein>
<evidence type="ECO:0000256" key="1">
    <source>
        <dbReference type="SAM" id="MobiDB-lite"/>
    </source>
</evidence>
<evidence type="ECO:0000313" key="2">
    <source>
        <dbReference type="EMBL" id="KZV96609.1"/>
    </source>
</evidence>
<proteinExistence type="predicted"/>
<dbReference type="Proteomes" id="UP000077266">
    <property type="component" value="Unassembled WGS sequence"/>
</dbReference>
<dbReference type="EMBL" id="KV425940">
    <property type="protein sequence ID" value="KZV96609.1"/>
    <property type="molecule type" value="Genomic_DNA"/>
</dbReference>
<organism evidence="2 3">
    <name type="scientific">Exidia glandulosa HHB12029</name>
    <dbReference type="NCBI Taxonomy" id="1314781"/>
    <lineage>
        <taxon>Eukaryota</taxon>
        <taxon>Fungi</taxon>
        <taxon>Dikarya</taxon>
        <taxon>Basidiomycota</taxon>
        <taxon>Agaricomycotina</taxon>
        <taxon>Agaricomycetes</taxon>
        <taxon>Auriculariales</taxon>
        <taxon>Exidiaceae</taxon>
        <taxon>Exidia</taxon>
    </lineage>
</organism>
<reference evidence="2 3" key="1">
    <citation type="journal article" date="2016" name="Mol. Biol. Evol.">
        <title>Comparative Genomics of Early-Diverging Mushroom-Forming Fungi Provides Insights into the Origins of Lignocellulose Decay Capabilities.</title>
        <authorList>
            <person name="Nagy L.G."/>
            <person name="Riley R."/>
            <person name="Tritt A."/>
            <person name="Adam C."/>
            <person name="Daum C."/>
            <person name="Floudas D."/>
            <person name="Sun H."/>
            <person name="Yadav J.S."/>
            <person name="Pangilinan J."/>
            <person name="Larsson K.H."/>
            <person name="Matsuura K."/>
            <person name="Barry K."/>
            <person name="Labutti K."/>
            <person name="Kuo R."/>
            <person name="Ohm R.A."/>
            <person name="Bhattacharya S.S."/>
            <person name="Shirouzu T."/>
            <person name="Yoshinaga Y."/>
            <person name="Martin F.M."/>
            <person name="Grigoriev I.V."/>
            <person name="Hibbett D.S."/>
        </authorList>
    </citation>
    <scope>NUCLEOTIDE SEQUENCE [LARGE SCALE GENOMIC DNA]</scope>
    <source>
        <strain evidence="2 3">HHB12029</strain>
    </source>
</reference>